<reference evidence="1 2" key="1">
    <citation type="submission" date="2016-10" db="EMBL/GenBank/DDBJ databases">
        <title>The genome sequence of Colletotrichum fioriniae PJ7.</title>
        <authorList>
            <person name="Baroncelli R."/>
        </authorList>
    </citation>
    <scope>NUCLEOTIDE SEQUENCE [LARGE SCALE GENOMIC DNA]</scope>
    <source>
        <strain evidence="1 2">IMI 384185</strain>
    </source>
</reference>
<comment type="caution">
    <text evidence="1">The sequence shown here is derived from an EMBL/GenBank/DDBJ whole genome shotgun (WGS) entry which is preliminary data.</text>
</comment>
<evidence type="ECO:0000313" key="2">
    <source>
        <dbReference type="Proteomes" id="UP001241169"/>
    </source>
</evidence>
<gene>
    <name evidence="1" type="ORF">CPAR01_06890</name>
</gene>
<keyword evidence="2" id="KW-1185">Reference proteome</keyword>
<sequence length="209" mass="23645">MTARMEGSAGTLLVESVQGTPEGIKGAVWETWGAPDTSREVLKIEYLHGLSLLLCEMTAQKEMLPQSTERIVEVQGTPEGIKGAIWESAMSRRRLAESHGYSPPQPCRSHPVRYNKHGVGFLLFRITNALRHRTQPRGLQEAYQDHSRRVCYHKEDMGRNGRLLESGKHHSLSLCSKTCFNGRSLSQDDVDGYFTTSRQSHHRHHPRDT</sequence>
<name>A0ABQ9SN18_9PEZI</name>
<organism evidence="1 2">
    <name type="scientific">Colletotrichum paranaense</name>
    <dbReference type="NCBI Taxonomy" id="1914294"/>
    <lineage>
        <taxon>Eukaryota</taxon>
        <taxon>Fungi</taxon>
        <taxon>Dikarya</taxon>
        <taxon>Ascomycota</taxon>
        <taxon>Pezizomycotina</taxon>
        <taxon>Sordariomycetes</taxon>
        <taxon>Hypocreomycetidae</taxon>
        <taxon>Glomerellales</taxon>
        <taxon>Glomerellaceae</taxon>
        <taxon>Colletotrichum</taxon>
        <taxon>Colletotrichum acutatum species complex</taxon>
    </lineage>
</organism>
<dbReference type="RefSeq" id="XP_060350035.1">
    <property type="nucleotide sequence ID" value="XM_060491161.1"/>
</dbReference>
<dbReference type="Proteomes" id="UP001241169">
    <property type="component" value="Unassembled WGS sequence"/>
</dbReference>
<dbReference type="GeneID" id="85375060"/>
<protein>
    <submittedName>
        <fullName evidence="1">KH domain-containing protein</fullName>
    </submittedName>
</protein>
<dbReference type="EMBL" id="MOPA01000005">
    <property type="protein sequence ID" value="KAK1540901.1"/>
    <property type="molecule type" value="Genomic_DNA"/>
</dbReference>
<proteinExistence type="predicted"/>
<evidence type="ECO:0000313" key="1">
    <source>
        <dbReference type="EMBL" id="KAK1540901.1"/>
    </source>
</evidence>
<accession>A0ABQ9SN18</accession>